<evidence type="ECO:0000259" key="7">
    <source>
        <dbReference type="PROSITE" id="PS50943"/>
    </source>
</evidence>
<evidence type="ECO:0000256" key="1">
    <source>
        <dbReference type="ARBA" id="ARBA00004141"/>
    </source>
</evidence>
<dbReference type="OrthoDB" id="1357763at2"/>
<accession>A0A562T586</accession>
<keyword evidence="3 6" id="KW-1133">Transmembrane helix</keyword>
<dbReference type="Gene3D" id="1.10.260.40">
    <property type="entry name" value="lambda repressor-like DNA-binding domains"/>
    <property type="match status" value="1"/>
</dbReference>
<keyword evidence="9" id="KW-1185">Reference proteome</keyword>
<feature type="transmembrane region" description="Helical" evidence="6">
    <location>
        <begin position="133"/>
        <end position="154"/>
    </location>
</feature>
<comment type="subcellular location">
    <subcellularLocation>
        <location evidence="1">Membrane</location>
        <topology evidence="1">Multi-pass membrane protein</topology>
    </subcellularLocation>
</comment>
<keyword evidence="4" id="KW-0238">DNA-binding</keyword>
<dbReference type="PANTHER" id="PTHR46797">
    <property type="entry name" value="HTH-TYPE TRANSCRIPTIONAL REGULATOR"/>
    <property type="match status" value="1"/>
</dbReference>
<dbReference type="AlphaFoldDB" id="A0A562T586"/>
<feature type="transmembrane region" description="Helical" evidence="6">
    <location>
        <begin position="166"/>
        <end position="186"/>
    </location>
</feature>
<keyword evidence="5 6" id="KW-0472">Membrane</keyword>
<evidence type="ECO:0000256" key="4">
    <source>
        <dbReference type="ARBA" id="ARBA00023125"/>
    </source>
</evidence>
<dbReference type="InterPro" id="IPR010982">
    <property type="entry name" value="Lambda_DNA-bd_dom_sf"/>
</dbReference>
<gene>
    <name evidence="8" type="ORF">LX66_2309</name>
</gene>
<proteinExistence type="predicted"/>
<dbReference type="RefSeq" id="WP_145713275.1">
    <property type="nucleotide sequence ID" value="NZ_BAAAFY010000001.1"/>
</dbReference>
<dbReference type="InterPro" id="IPR019109">
    <property type="entry name" value="MamF_MmsF"/>
</dbReference>
<dbReference type="CDD" id="cd00093">
    <property type="entry name" value="HTH_XRE"/>
    <property type="match status" value="1"/>
</dbReference>
<keyword evidence="2 6" id="KW-0812">Transmembrane</keyword>
<dbReference type="GO" id="GO:0005829">
    <property type="term" value="C:cytosol"/>
    <property type="evidence" value="ECO:0007669"/>
    <property type="project" value="TreeGrafter"/>
</dbReference>
<evidence type="ECO:0000256" key="5">
    <source>
        <dbReference type="ARBA" id="ARBA00023136"/>
    </source>
</evidence>
<dbReference type="SMART" id="SM00530">
    <property type="entry name" value="HTH_XRE"/>
    <property type="match status" value="1"/>
</dbReference>
<feature type="domain" description="HTH cro/C1-type" evidence="7">
    <location>
        <begin position="17"/>
        <end position="71"/>
    </location>
</feature>
<organism evidence="8 9">
    <name type="scientific">Chitinophaga japonensis</name>
    <name type="common">Flexibacter japonensis</name>
    <dbReference type="NCBI Taxonomy" id="104662"/>
    <lineage>
        <taxon>Bacteria</taxon>
        <taxon>Pseudomonadati</taxon>
        <taxon>Bacteroidota</taxon>
        <taxon>Chitinophagia</taxon>
        <taxon>Chitinophagales</taxon>
        <taxon>Chitinophagaceae</taxon>
        <taxon>Chitinophaga</taxon>
    </lineage>
</organism>
<protein>
    <submittedName>
        <fullName evidence="8">Helix-turn-helix protein</fullName>
    </submittedName>
</protein>
<evidence type="ECO:0000256" key="6">
    <source>
        <dbReference type="SAM" id="Phobius"/>
    </source>
</evidence>
<dbReference type="Pfam" id="PF01381">
    <property type="entry name" value="HTH_3"/>
    <property type="match status" value="1"/>
</dbReference>
<sequence length="190" mass="21726">MFIFEHNAPKMKLHQKIVDARKKQGLTQEELAALSHVTVRTIQRIESGETMPRAFTLKALATALHMPFEAFSAPATTTGEDGNGHFLQLLYLSCFSYLVVPYVHFLVPAWLLRKQKAQSPAVARAARKIIRGQLYWVIALHLLLLLTLAVNFFQSAYWDNRYFIHYLWPLFAMYLVNAVIILSGLARLKP</sequence>
<dbReference type="GO" id="GO:0003700">
    <property type="term" value="F:DNA-binding transcription factor activity"/>
    <property type="evidence" value="ECO:0007669"/>
    <property type="project" value="TreeGrafter"/>
</dbReference>
<feature type="transmembrane region" description="Helical" evidence="6">
    <location>
        <begin position="89"/>
        <end position="112"/>
    </location>
</feature>
<dbReference type="EMBL" id="VLLG01000003">
    <property type="protein sequence ID" value="TWI88226.1"/>
    <property type="molecule type" value="Genomic_DNA"/>
</dbReference>
<comment type="caution">
    <text evidence="8">The sequence shown here is derived from an EMBL/GenBank/DDBJ whole genome shotgun (WGS) entry which is preliminary data.</text>
</comment>
<dbReference type="SUPFAM" id="SSF47413">
    <property type="entry name" value="lambda repressor-like DNA-binding domains"/>
    <property type="match status" value="1"/>
</dbReference>
<dbReference type="GO" id="GO:0003677">
    <property type="term" value="F:DNA binding"/>
    <property type="evidence" value="ECO:0007669"/>
    <property type="project" value="UniProtKB-KW"/>
</dbReference>
<dbReference type="InterPro" id="IPR050807">
    <property type="entry name" value="TransReg_Diox_bact_type"/>
</dbReference>
<evidence type="ECO:0000256" key="2">
    <source>
        <dbReference type="ARBA" id="ARBA00022692"/>
    </source>
</evidence>
<reference evidence="8 9" key="1">
    <citation type="journal article" date="2013" name="Stand. Genomic Sci.">
        <title>Genomic Encyclopedia of Type Strains, Phase I: The one thousand microbial genomes (KMG-I) project.</title>
        <authorList>
            <person name="Kyrpides N.C."/>
            <person name="Woyke T."/>
            <person name="Eisen J.A."/>
            <person name="Garrity G."/>
            <person name="Lilburn T.G."/>
            <person name="Beck B.J."/>
            <person name="Whitman W.B."/>
            <person name="Hugenholtz P."/>
            <person name="Klenk H.P."/>
        </authorList>
    </citation>
    <scope>NUCLEOTIDE SEQUENCE [LARGE SCALE GENOMIC DNA]</scope>
    <source>
        <strain evidence="8 9">DSM 13484</strain>
    </source>
</reference>
<dbReference type="InterPro" id="IPR001387">
    <property type="entry name" value="Cro/C1-type_HTH"/>
</dbReference>
<evidence type="ECO:0000256" key="3">
    <source>
        <dbReference type="ARBA" id="ARBA00022989"/>
    </source>
</evidence>
<dbReference type="PANTHER" id="PTHR46797:SF1">
    <property type="entry name" value="METHYLPHOSPHONATE SYNTHASE"/>
    <property type="match status" value="1"/>
</dbReference>
<name>A0A562T586_CHIJA</name>
<evidence type="ECO:0000313" key="9">
    <source>
        <dbReference type="Proteomes" id="UP000316778"/>
    </source>
</evidence>
<evidence type="ECO:0000313" key="8">
    <source>
        <dbReference type="EMBL" id="TWI88226.1"/>
    </source>
</evidence>
<dbReference type="Pfam" id="PF09685">
    <property type="entry name" value="MamF_MmsF"/>
    <property type="match status" value="1"/>
</dbReference>
<dbReference type="PROSITE" id="PS50943">
    <property type="entry name" value="HTH_CROC1"/>
    <property type="match status" value="1"/>
</dbReference>
<dbReference type="Proteomes" id="UP000316778">
    <property type="component" value="Unassembled WGS sequence"/>
</dbReference>